<feature type="region of interest" description="Disordered" evidence="1">
    <location>
        <begin position="1"/>
        <end position="30"/>
    </location>
</feature>
<sequence length="30" mass="3456">MVREENLRHQIPQSSSLAGRKASDMTEIRD</sequence>
<accession>A0A835CIR0</accession>
<comment type="caution">
    <text evidence="2">The sequence shown here is derived from an EMBL/GenBank/DDBJ whole genome shotgun (WGS) entry which is preliminary data.</text>
</comment>
<name>A0A835CIR0_9FABA</name>
<organism evidence="2 3">
    <name type="scientific">Senna tora</name>
    <dbReference type="NCBI Taxonomy" id="362788"/>
    <lineage>
        <taxon>Eukaryota</taxon>
        <taxon>Viridiplantae</taxon>
        <taxon>Streptophyta</taxon>
        <taxon>Embryophyta</taxon>
        <taxon>Tracheophyta</taxon>
        <taxon>Spermatophyta</taxon>
        <taxon>Magnoliopsida</taxon>
        <taxon>eudicotyledons</taxon>
        <taxon>Gunneridae</taxon>
        <taxon>Pentapetalae</taxon>
        <taxon>rosids</taxon>
        <taxon>fabids</taxon>
        <taxon>Fabales</taxon>
        <taxon>Fabaceae</taxon>
        <taxon>Caesalpinioideae</taxon>
        <taxon>Cassia clade</taxon>
        <taxon>Senna</taxon>
    </lineage>
</organism>
<evidence type="ECO:0000313" key="3">
    <source>
        <dbReference type="Proteomes" id="UP000634136"/>
    </source>
</evidence>
<evidence type="ECO:0000313" key="2">
    <source>
        <dbReference type="EMBL" id="KAF7843779.1"/>
    </source>
</evidence>
<evidence type="ECO:0000256" key="1">
    <source>
        <dbReference type="SAM" id="MobiDB-lite"/>
    </source>
</evidence>
<dbReference type="EMBL" id="JAAIUW010000001">
    <property type="protein sequence ID" value="KAF7843779.1"/>
    <property type="molecule type" value="Genomic_DNA"/>
</dbReference>
<dbReference type="AlphaFoldDB" id="A0A835CIR0"/>
<gene>
    <name evidence="2" type="ORF">G2W53_000684</name>
</gene>
<proteinExistence type="predicted"/>
<reference evidence="2" key="1">
    <citation type="submission" date="2020-09" db="EMBL/GenBank/DDBJ databases">
        <title>Genome-Enabled Discovery of Anthraquinone Biosynthesis in Senna tora.</title>
        <authorList>
            <person name="Kang S.-H."/>
            <person name="Pandey R.P."/>
            <person name="Lee C.-M."/>
            <person name="Sim J.-S."/>
            <person name="Jeong J.-T."/>
            <person name="Choi B.-S."/>
            <person name="Jung M."/>
            <person name="Ginzburg D."/>
            <person name="Zhao K."/>
            <person name="Won S.Y."/>
            <person name="Oh T.-J."/>
            <person name="Yu Y."/>
            <person name="Kim N.-H."/>
            <person name="Lee O.R."/>
            <person name="Lee T.-H."/>
            <person name="Bashyal P."/>
            <person name="Kim T.-S."/>
            <person name="Lee W.-H."/>
            <person name="Kawkins C."/>
            <person name="Kim C.-K."/>
            <person name="Kim J.S."/>
            <person name="Ahn B.O."/>
            <person name="Rhee S.Y."/>
            <person name="Sohng J.K."/>
        </authorList>
    </citation>
    <scope>NUCLEOTIDE SEQUENCE</scope>
    <source>
        <tissue evidence="2">Leaf</tissue>
    </source>
</reference>
<protein>
    <submittedName>
        <fullName evidence="2">Uncharacterized protein</fullName>
    </submittedName>
</protein>
<keyword evidence="3" id="KW-1185">Reference proteome</keyword>
<feature type="compositionally biased region" description="Basic and acidic residues" evidence="1">
    <location>
        <begin position="21"/>
        <end position="30"/>
    </location>
</feature>
<dbReference type="Proteomes" id="UP000634136">
    <property type="component" value="Unassembled WGS sequence"/>
</dbReference>